<dbReference type="Proteomes" id="UP000614601">
    <property type="component" value="Unassembled WGS sequence"/>
</dbReference>
<evidence type="ECO:0000313" key="3">
    <source>
        <dbReference type="Proteomes" id="UP000614601"/>
    </source>
</evidence>
<feature type="transmembrane region" description="Helical" evidence="1">
    <location>
        <begin position="12"/>
        <end position="35"/>
    </location>
</feature>
<evidence type="ECO:0000256" key="1">
    <source>
        <dbReference type="SAM" id="Phobius"/>
    </source>
</evidence>
<keyword evidence="1" id="KW-1133">Transmembrane helix</keyword>
<dbReference type="OrthoDB" id="5877719at2759"/>
<dbReference type="EMBL" id="CAJFCW020000005">
    <property type="protein sequence ID" value="CAG9117782.1"/>
    <property type="molecule type" value="Genomic_DNA"/>
</dbReference>
<name>A0A811L6S9_9BILA</name>
<keyword evidence="1" id="KW-0472">Membrane</keyword>
<dbReference type="EMBL" id="CAJFDH010000005">
    <property type="protein sequence ID" value="CAD5223410.1"/>
    <property type="molecule type" value="Genomic_DNA"/>
</dbReference>
<sequence>MEGMAAWIGENGVYISIFLVTLFAGNLVALQNYGLAYRFVVILPQETFSRIVTKPICTVIYIIFSETIIFGIGFGLCSVLCSQSQAAELLRQRCIDNLLDCWVYSF</sequence>
<proteinExistence type="predicted"/>
<feature type="transmembrane region" description="Helical" evidence="1">
    <location>
        <begin position="56"/>
        <end position="76"/>
    </location>
</feature>
<dbReference type="AlphaFoldDB" id="A0A811L6S9"/>
<reference evidence="2" key="1">
    <citation type="submission" date="2020-09" db="EMBL/GenBank/DDBJ databases">
        <authorList>
            <person name="Kikuchi T."/>
        </authorList>
    </citation>
    <scope>NUCLEOTIDE SEQUENCE</scope>
    <source>
        <strain evidence="2">SH1</strain>
    </source>
</reference>
<organism evidence="2 3">
    <name type="scientific">Bursaphelenchus okinawaensis</name>
    <dbReference type="NCBI Taxonomy" id="465554"/>
    <lineage>
        <taxon>Eukaryota</taxon>
        <taxon>Metazoa</taxon>
        <taxon>Ecdysozoa</taxon>
        <taxon>Nematoda</taxon>
        <taxon>Chromadorea</taxon>
        <taxon>Rhabditida</taxon>
        <taxon>Tylenchina</taxon>
        <taxon>Tylenchomorpha</taxon>
        <taxon>Aphelenchoidea</taxon>
        <taxon>Aphelenchoididae</taxon>
        <taxon>Bursaphelenchus</taxon>
    </lineage>
</organism>
<protein>
    <submittedName>
        <fullName evidence="2">Uncharacterized protein</fullName>
    </submittedName>
</protein>
<keyword evidence="1" id="KW-0812">Transmembrane</keyword>
<evidence type="ECO:0000313" key="2">
    <source>
        <dbReference type="EMBL" id="CAD5223410.1"/>
    </source>
</evidence>
<accession>A0A811L6S9</accession>
<keyword evidence="3" id="KW-1185">Reference proteome</keyword>
<comment type="caution">
    <text evidence="2">The sequence shown here is derived from an EMBL/GenBank/DDBJ whole genome shotgun (WGS) entry which is preliminary data.</text>
</comment>
<gene>
    <name evidence="2" type="ORF">BOKJ2_LOCUS10180</name>
</gene>
<dbReference type="Proteomes" id="UP000783686">
    <property type="component" value="Unassembled WGS sequence"/>
</dbReference>